<gene>
    <name evidence="2" type="ORF">NCAV_0450</name>
</gene>
<evidence type="ECO:0000313" key="3">
    <source>
        <dbReference type="Proteomes" id="UP000236248"/>
    </source>
</evidence>
<keyword evidence="1" id="KW-0472">Membrane</keyword>
<keyword evidence="1" id="KW-0812">Transmembrane</keyword>
<dbReference type="KEGG" id="ncv:NCAV_0450"/>
<dbReference type="Proteomes" id="UP000236248">
    <property type="component" value="Chromosome NCAV"/>
</dbReference>
<dbReference type="EMBL" id="LT981265">
    <property type="protein sequence ID" value="SPC33644.1"/>
    <property type="molecule type" value="Genomic_DNA"/>
</dbReference>
<feature type="transmembrane region" description="Helical" evidence="1">
    <location>
        <begin position="36"/>
        <end position="61"/>
    </location>
</feature>
<accession>A0A2K5APT3</accession>
<evidence type="ECO:0000313" key="2">
    <source>
        <dbReference type="EMBL" id="SPC33644.1"/>
    </source>
</evidence>
<evidence type="ECO:0000256" key="1">
    <source>
        <dbReference type="SAM" id="Phobius"/>
    </source>
</evidence>
<feature type="transmembrane region" description="Helical" evidence="1">
    <location>
        <begin position="95"/>
        <end position="115"/>
    </location>
</feature>
<sequence length="126" mass="14214">MRHRRGVTIIMVLLALGSSYNILVGILTLSEYYASALFSAASTGAAMKFTLASFALALIYGLYKRKGWALFLSILFMCFGLLDSIWTMYIQMLLGYPYTIAVVAIALFSLGIYYLSRRSVREEFYQ</sequence>
<organism evidence="2 3">
    <name type="scientific">Candidatus Nitrosocaldus cavascurensis</name>
    <dbReference type="NCBI Taxonomy" id="2058097"/>
    <lineage>
        <taxon>Archaea</taxon>
        <taxon>Nitrososphaerota</taxon>
        <taxon>Nitrososphaeria</taxon>
        <taxon>Candidatus Nitrosocaldales</taxon>
        <taxon>Candidatus Nitrosocaldaceae</taxon>
        <taxon>Candidatus Nitrosocaldus</taxon>
    </lineage>
</organism>
<feature type="transmembrane region" description="Helical" evidence="1">
    <location>
        <begin position="68"/>
        <end position="89"/>
    </location>
</feature>
<name>A0A2K5APT3_9ARCH</name>
<dbReference type="AlphaFoldDB" id="A0A2K5APT3"/>
<feature type="transmembrane region" description="Helical" evidence="1">
    <location>
        <begin position="7"/>
        <end position="30"/>
    </location>
</feature>
<proteinExistence type="predicted"/>
<keyword evidence="1" id="KW-1133">Transmembrane helix</keyword>
<dbReference type="GeneID" id="41594543"/>
<reference evidence="3" key="1">
    <citation type="submission" date="2018-01" db="EMBL/GenBank/DDBJ databases">
        <authorList>
            <person name="Kerou L M."/>
        </authorList>
    </citation>
    <scope>NUCLEOTIDE SEQUENCE [LARGE SCALE GENOMIC DNA]</scope>
    <source>
        <strain evidence="3">SCU2</strain>
    </source>
</reference>
<protein>
    <submittedName>
        <fullName evidence="2">Uncharacterized protein</fullName>
    </submittedName>
</protein>
<dbReference type="RefSeq" id="WP_103287540.1">
    <property type="nucleotide sequence ID" value="NZ_LT981265.1"/>
</dbReference>
<keyword evidence="3" id="KW-1185">Reference proteome</keyword>